<evidence type="ECO:0000256" key="2">
    <source>
        <dbReference type="SAM" id="SignalP"/>
    </source>
</evidence>
<feature type="signal peptide" evidence="2">
    <location>
        <begin position="1"/>
        <end position="33"/>
    </location>
</feature>
<dbReference type="KEGG" id="mxa:MXAN_3715"/>
<dbReference type="AlphaFoldDB" id="Q1D622"/>
<dbReference type="STRING" id="246197.MXAN_3715"/>
<name>Q1D622_MYXXD</name>
<proteinExistence type="predicted"/>
<dbReference type="EnsemblBacteria" id="ABF92469">
    <property type="protein sequence ID" value="ABF92469"/>
    <property type="gene ID" value="MXAN_3715"/>
</dbReference>
<dbReference type="Proteomes" id="UP000002402">
    <property type="component" value="Chromosome"/>
</dbReference>
<dbReference type="HOGENOM" id="CLU_598287_0_0_7"/>
<dbReference type="EMBL" id="CP000113">
    <property type="protein sequence ID" value="ABF92469.1"/>
    <property type="molecule type" value="Genomic_DNA"/>
</dbReference>
<sequence length="521" mass="54373">MTGAAHSSGGARTMTLRALPLLMVLAMPVAGLAAPPDVTVSWSPERIVLGTNAPVTLKVQVPAGTGTLHAAASTGTFDSSRVERGAVRLFQWRPPSVRYPQVAVLLFWTDAPSAEEPPPVTVVRLPLVGLTELDVATAAGARVEVEVANRRFGPVRANARGQARVPVEVPPGVRQARVLATRGTLRTDAAVPLDPPPDSPLAAALTPPSLPSVEGGWLLMAGEAPLRASDVDVVAQGAAVAPPDEDMPTSAVVAPTSDALRTTEPLSDAATRTAPARSGSAPPAQEIPTEDAPHSADVGANAQDVLRVRVVPASGAKRVKVRVRHRDQPHASHTEAGVTVLSTSATARPSEAVDTWRSSFFLLAGGVIASSANTGPSGGVGVSVLTPWWRHRIAAELEVGARTAMYGGPVEALGAVRSQVLALPLLLSVRAELFRRGAFSLHGRAGAGPVPFHHYLSSEFQGEVKESRVSGMGFVSLQAAHRFGRWSALAEARGAWAPVHTPWLDSQLGGLAMYLGMRFEP</sequence>
<feature type="region of interest" description="Disordered" evidence="1">
    <location>
        <begin position="239"/>
        <end position="296"/>
    </location>
</feature>
<protein>
    <submittedName>
        <fullName evidence="3">Uncharacterized protein</fullName>
    </submittedName>
</protein>
<evidence type="ECO:0000313" key="4">
    <source>
        <dbReference type="Proteomes" id="UP000002402"/>
    </source>
</evidence>
<keyword evidence="2" id="KW-0732">Signal</keyword>
<organism evidence="3 4">
    <name type="scientific">Myxococcus xanthus (strain DK1622)</name>
    <dbReference type="NCBI Taxonomy" id="246197"/>
    <lineage>
        <taxon>Bacteria</taxon>
        <taxon>Pseudomonadati</taxon>
        <taxon>Myxococcota</taxon>
        <taxon>Myxococcia</taxon>
        <taxon>Myxococcales</taxon>
        <taxon>Cystobacterineae</taxon>
        <taxon>Myxococcaceae</taxon>
        <taxon>Myxococcus</taxon>
    </lineage>
</organism>
<evidence type="ECO:0000313" key="3">
    <source>
        <dbReference type="EMBL" id="ABF92469.1"/>
    </source>
</evidence>
<accession>Q1D622</accession>
<evidence type="ECO:0000256" key="1">
    <source>
        <dbReference type="SAM" id="MobiDB-lite"/>
    </source>
</evidence>
<reference evidence="3 4" key="1">
    <citation type="journal article" date="2006" name="Proc. Natl. Acad. Sci. U.S.A.">
        <title>Evolution of sensory complexity recorded in a myxobacterial genome.</title>
        <authorList>
            <person name="Goldman B.S."/>
            <person name="Nierman W.C."/>
            <person name="Kaiser D."/>
            <person name="Slater S.C."/>
            <person name="Durkin A.S."/>
            <person name="Eisen J.A."/>
            <person name="Ronning C.M."/>
            <person name="Barbazuk W.B."/>
            <person name="Blanchard M."/>
            <person name="Field C."/>
            <person name="Halling C."/>
            <person name="Hinkle G."/>
            <person name="Iartchuk O."/>
            <person name="Kim H.S."/>
            <person name="Mackenzie C."/>
            <person name="Madupu R."/>
            <person name="Miller N."/>
            <person name="Shvartsbeyn A."/>
            <person name="Sullivan S.A."/>
            <person name="Vaudin M."/>
            <person name="Wiegand R."/>
            <person name="Kaplan H.B."/>
        </authorList>
    </citation>
    <scope>NUCLEOTIDE SEQUENCE [LARGE SCALE GENOMIC DNA]</scope>
    <source>
        <strain evidence="4">DK1622</strain>
    </source>
</reference>
<feature type="region of interest" description="Disordered" evidence="1">
    <location>
        <begin position="188"/>
        <end position="207"/>
    </location>
</feature>
<feature type="chain" id="PRO_5004188305" evidence="2">
    <location>
        <begin position="34"/>
        <end position="521"/>
    </location>
</feature>
<gene>
    <name evidence="3" type="ordered locus">MXAN_3715</name>
</gene>
<keyword evidence="4" id="KW-1185">Reference proteome</keyword>